<feature type="domain" description="EGF-like" evidence="8">
    <location>
        <begin position="323"/>
        <end position="359"/>
    </location>
</feature>
<keyword evidence="5" id="KW-0325">Glycoprotein</keyword>
<dbReference type="PROSITE" id="PS50026">
    <property type="entry name" value="EGF_3"/>
    <property type="match status" value="7"/>
</dbReference>
<feature type="domain" description="EGF-like" evidence="8">
    <location>
        <begin position="436"/>
        <end position="472"/>
    </location>
</feature>
<dbReference type="GO" id="GO:0005509">
    <property type="term" value="F:calcium ion binding"/>
    <property type="evidence" value="ECO:0007669"/>
    <property type="project" value="InterPro"/>
</dbReference>
<dbReference type="OrthoDB" id="283575at2759"/>
<dbReference type="FunFam" id="2.10.25.10:FF:000472">
    <property type="entry name" value="Uncharacterized protein, isoform A"/>
    <property type="match status" value="1"/>
</dbReference>
<keyword evidence="4 6" id="KW-1015">Disulfide bond</keyword>
<organism evidence="9 10">
    <name type="scientific">Araneus ventricosus</name>
    <name type="common">Orbweaver spider</name>
    <name type="synonym">Epeira ventricosa</name>
    <dbReference type="NCBI Taxonomy" id="182803"/>
    <lineage>
        <taxon>Eukaryota</taxon>
        <taxon>Metazoa</taxon>
        <taxon>Ecdysozoa</taxon>
        <taxon>Arthropoda</taxon>
        <taxon>Chelicerata</taxon>
        <taxon>Arachnida</taxon>
        <taxon>Araneae</taxon>
        <taxon>Araneomorphae</taxon>
        <taxon>Entelegynae</taxon>
        <taxon>Araneoidea</taxon>
        <taxon>Araneidae</taxon>
        <taxon>Araneus</taxon>
    </lineage>
</organism>
<dbReference type="CDD" id="cd00054">
    <property type="entry name" value="EGF_CA"/>
    <property type="match status" value="6"/>
</dbReference>
<dbReference type="SUPFAM" id="SSF57184">
    <property type="entry name" value="Growth factor receptor domain"/>
    <property type="match status" value="1"/>
</dbReference>
<dbReference type="Pfam" id="PF00008">
    <property type="entry name" value="EGF"/>
    <property type="match status" value="4"/>
</dbReference>
<dbReference type="InterPro" id="IPR013032">
    <property type="entry name" value="EGF-like_CS"/>
</dbReference>
<dbReference type="PANTHER" id="PTHR24049">
    <property type="entry name" value="CRUMBS FAMILY MEMBER"/>
    <property type="match status" value="1"/>
</dbReference>
<evidence type="ECO:0000256" key="3">
    <source>
        <dbReference type="ARBA" id="ARBA00022737"/>
    </source>
</evidence>
<feature type="disulfide bond" evidence="6">
    <location>
        <begin position="500"/>
        <end position="509"/>
    </location>
</feature>
<dbReference type="InterPro" id="IPR001881">
    <property type="entry name" value="EGF-like_Ca-bd_dom"/>
</dbReference>
<dbReference type="Pfam" id="PF12661">
    <property type="entry name" value="hEGF"/>
    <property type="match status" value="2"/>
</dbReference>
<dbReference type="PROSITE" id="PS01187">
    <property type="entry name" value="EGF_CA"/>
    <property type="match status" value="2"/>
</dbReference>
<proteinExistence type="predicted"/>
<feature type="disulfide bond" evidence="6">
    <location>
        <begin position="349"/>
        <end position="358"/>
    </location>
</feature>
<dbReference type="PROSITE" id="PS00010">
    <property type="entry name" value="ASX_HYDROXYL"/>
    <property type="match status" value="3"/>
</dbReference>
<dbReference type="FunFam" id="2.10.25.10:FF:000279">
    <property type="entry name" value="Neurogenic locus notch 1"/>
    <property type="match status" value="1"/>
</dbReference>
<comment type="caution">
    <text evidence="6">Lacks conserved residue(s) required for the propagation of feature annotation.</text>
</comment>
<dbReference type="FunFam" id="2.10.25.10:FF:000327">
    <property type="entry name" value="neurogenic locus notch homolog protein 4"/>
    <property type="match status" value="1"/>
</dbReference>
<feature type="disulfide bond" evidence="6">
    <location>
        <begin position="311"/>
        <end position="320"/>
    </location>
</feature>
<protein>
    <submittedName>
        <fullName evidence="9">Delta and Notch-like epidermal growth factor-related receptor</fullName>
    </submittedName>
</protein>
<keyword evidence="7" id="KW-0812">Transmembrane</keyword>
<evidence type="ECO:0000256" key="1">
    <source>
        <dbReference type="ARBA" id="ARBA00022536"/>
    </source>
</evidence>
<feature type="domain" description="EGF-like" evidence="8">
    <location>
        <begin position="280"/>
        <end position="321"/>
    </location>
</feature>
<feature type="disulfide bond" evidence="6">
    <location>
        <begin position="462"/>
        <end position="471"/>
    </location>
</feature>
<dbReference type="SMART" id="SM00179">
    <property type="entry name" value="EGF_CA"/>
    <property type="match status" value="6"/>
</dbReference>
<feature type="disulfide bond" evidence="6">
    <location>
        <begin position="365"/>
        <end position="375"/>
    </location>
</feature>
<keyword evidence="9" id="KW-0675">Receptor</keyword>
<dbReference type="InterPro" id="IPR009030">
    <property type="entry name" value="Growth_fac_rcpt_cys_sf"/>
</dbReference>
<dbReference type="AlphaFoldDB" id="A0A4Y2CU19"/>
<feature type="domain" description="EGF-like" evidence="8">
    <location>
        <begin position="237"/>
        <end position="279"/>
    </location>
</feature>
<dbReference type="PRINTS" id="PR00010">
    <property type="entry name" value="EGFBLOOD"/>
</dbReference>
<gene>
    <name evidence="9" type="primary">DNER_1</name>
    <name evidence="9" type="ORF">AVEN_26479_2</name>
</gene>
<dbReference type="Proteomes" id="UP000499080">
    <property type="component" value="Unassembled WGS sequence"/>
</dbReference>
<dbReference type="PROSITE" id="PS01186">
    <property type="entry name" value="EGF_2"/>
    <property type="match status" value="7"/>
</dbReference>
<evidence type="ECO:0000256" key="6">
    <source>
        <dbReference type="PROSITE-ProRule" id="PRU00076"/>
    </source>
</evidence>
<dbReference type="FunFam" id="2.10.25.10:FF:000012">
    <property type="entry name" value="Delta-like protein"/>
    <property type="match status" value="1"/>
</dbReference>
<dbReference type="SUPFAM" id="SSF57196">
    <property type="entry name" value="EGF/Laminin"/>
    <property type="match status" value="4"/>
</dbReference>
<keyword evidence="10" id="KW-1185">Reference proteome</keyword>
<feature type="domain" description="EGF-like" evidence="8">
    <location>
        <begin position="398"/>
        <end position="434"/>
    </location>
</feature>
<dbReference type="SMART" id="SM00181">
    <property type="entry name" value="EGF"/>
    <property type="match status" value="7"/>
</dbReference>
<comment type="caution">
    <text evidence="9">The sequence shown here is derived from an EMBL/GenBank/DDBJ whole genome shotgun (WGS) entry which is preliminary data.</text>
</comment>
<feature type="disulfide bond" evidence="6">
    <location>
        <begin position="250"/>
        <end position="267"/>
    </location>
</feature>
<accession>A0A4Y2CU19</accession>
<keyword evidence="1 6" id="KW-0245">EGF-like domain</keyword>
<keyword evidence="7" id="KW-1133">Transmembrane helix</keyword>
<dbReference type="Gene3D" id="2.10.25.10">
    <property type="entry name" value="Laminin"/>
    <property type="match status" value="6"/>
</dbReference>
<keyword evidence="7" id="KW-0472">Membrane</keyword>
<evidence type="ECO:0000256" key="2">
    <source>
        <dbReference type="ARBA" id="ARBA00022729"/>
    </source>
</evidence>
<sequence>MKEERDQRVSCIDRRILFSASSLRQRARSRSSPVIHISTTFRFSEKSPMSATEMALKLVFLLAVTVLSFVRVVTNALEQGENNGCVSLDHDQVKWKNFNEEHTVELNAERVVCYYTRKCYEKNSTEEDVIIQANHVIQLELQEGDWLVLQLNLSSNGSYEDAENIDVILDPVPEREAVSCNLAVLPIEAMARWKVRSGENITLKDELLLAGVHIFSVRSRLPSTGCEVSWTLNVTVRTQECSRLPEDEICSGKGNCLTDHTLTTFTCHCCPGFVGRFCEERDGCYANPCQHGGFCVDITEGLTGSTYQCLCPHGFRGQACEEEVNLCDRKPCLNNGTCRGNQTTYWCECPPGYSGRHCDANVNECLSSPCVHGVCEDGLSGYKCYCLPGYGGDHCEFEYDECDSSPCINGGACEDLVAGYRCHCGPGYQGRRCQVKVDLCQPNPCPPPAHCVDRGNNYSCICHPGYNGPGCTQQYDPCFPNPCQNGGSCWPSLDSFFCSCRPGYTGDTCEDLTSVSELRYPGMPMAHTLEDTSVYRSATIGPASASLDHLHNLYIAAATLAGACLIVLAVVTICHCRVHKTYRRFTRKLSRNSSTDLKQNQLEDPDKYSLRWCGSASEVCGQEGRGGKLDGLNRDLLDTVRTPLIH</sequence>
<dbReference type="InterPro" id="IPR051022">
    <property type="entry name" value="Notch_Cell-Fate_Det"/>
</dbReference>
<dbReference type="GO" id="GO:0050769">
    <property type="term" value="P:positive regulation of neurogenesis"/>
    <property type="evidence" value="ECO:0007669"/>
    <property type="project" value="UniProtKB-ARBA"/>
</dbReference>
<feature type="domain" description="EGF-like" evidence="8">
    <location>
        <begin position="361"/>
        <end position="396"/>
    </location>
</feature>
<dbReference type="InterPro" id="IPR018097">
    <property type="entry name" value="EGF_Ca-bd_CS"/>
</dbReference>
<feature type="domain" description="EGF-like" evidence="8">
    <location>
        <begin position="474"/>
        <end position="510"/>
    </location>
</feature>
<feature type="disulfide bond" evidence="6">
    <location>
        <begin position="269"/>
        <end position="278"/>
    </location>
</feature>
<evidence type="ECO:0000259" key="8">
    <source>
        <dbReference type="PROSITE" id="PS50026"/>
    </source>
</evidence>
<evidence type="ECO:0000313" key="10">
    <source>
        <dbReference type="Proteomes" id="UP000499080"/>
    </source>
</evidence>
<evidence type="ECO:0000256" key="5">
    <source>
        <dbReference type="ARBA" id="ARBA00023180"/>
    </source>
</evidence>
<dbReference type="InterPro" id="IPR000742">
    <property type="entry name" value="EGF"/>
</dbReference>
<feature type="disulfide bond" evidence="6">
    <location>
        <begin position="386"/>
        <end position="395"/>
    </location>
</feature>
<evidence type="ECO:0000256" key="7">
    <source>
        <dbReference type="SAM" id="Phobius"/>
    </source>
</evidence>
<dbReference type="EMBL" id="BGPR01000242">
    <property type="protein sequence ID" value="GBM07406.1"/>
    <property type="molecule type" value="Genomic_DNA"/>
</dbReference>
<feature type="disulfide bond" evidence="6">
    <location>
        <begin position="424"/>
        <end position="433"/>
    </location>
</feature>
<dbReference type="GO" id="GO:0016318">
    <property type="term" value="P:ommatidial rotation"/>
    <property type="evidence" value="ECO:0007669"/>
    <property type="project" value="UniProtKB-ARBA"/>
</dbReference>
<evidence type="ECO:0000313" key="9">
    <source>
        <dbReference type="EMBL" id="GBM07406.1"/>
    </source>
</evidence>
<feature type="transmembrane region" description="Helical" evidence="7">
    <location>
        <begin position="553"/>
        <end position="578"/>
    </location>
</feature>
<dbReference type="PROSITE" id="PS00022">
    <property type="entry name" value="EGF_1"/>
    <property type="match status" value="7"/>
</dbReference>
<evidence type="ECO:0000256" key="4">
    <source>
        <dbReference type="ARBA" id="ARBA00023157"/>
    </source>
</evidence>
<name>A0A4Y2CU19_ARAVE</name>
<dbReference type="GO" id="GO:0048056">
    <property type="term" value="P:R3/R4 cell differentiation"/>
    <property type="evidence" value="ECO:0007669"/>
    <property type="project" value="UniProtKB-ARBA"/>
</dbReference>
<keyword evidence="2" id="KW-0732">Signal</keyword>
<dbReference type="InterPro" id="IPR000152">
    <property type="entry name" value="EGF-type_Asp/Asn_hydroxyl_site"/>
</dbReference>
<keyword evidence="3" id="KW-0677">Repeat</keyword>
<reference evidence="9 10" key="1">
    <citation type="journal article" date="2019" name="Sci. Rep.">
        <title>Orb-weaving spider Araneus ventricosus genome elucidates the spidroin gene catalogue.</title>
        <authorList>
            <person name="Kono N."/>
            <person name="Nakamura H."/>
            <person name="Ohtoshi R."/>
            <person name="Moran D.A.P."/>
            <person name="Shinohara A."/>
            <person name="Yoshida Y."/>
            <person name="Fujiwara M."/>
            <person name="Mori M."/>
            <person name="Tomita M."/>
            <person name="Arakawa K."/>
        </authorList>
    </citation>
    <scope>NUCLEOTIDE SEQUENCE [LARGE SCALE GENOMIC DNA]</scope>
</reference>